<gene>
    <name evidence="2" type="ORF">CYBJADRAFT_170007</name>
</gene>
<feature type="transmembrane region" description="Helical" evidence="1">
    <location>
        <begin position="101"/>
        <end position="124"/>
    </location>
</feature>
<proteinExistence type="predicted"/>
<feature type="transmembrane region" description="Helical" evidence="1">
    <location>
        <begin position="76"/>
        <end position="94"/>
    </location>
</feature>
<keyword evidence="3" id="KW-1185">Reference proteome</keyword>
<keyword evidence="1" id="KW-0812">Transmembrane</keyword>
<protein>
    <submittedName>
        <fullName evidence="2">Uncharacterized protein</fullName>
    </submittedName>
</protein>
<dbReference type="GeneID" id="30990420"/>
<organism evidence="2 3">
    <name type="scientific">Cyberlindnera jadinii (strain ATCC 18201 / CBS 1600 / BCRC 20928 / JCM 3617 / NBRC 0987 / NRRL Y-1542)</name>
    <name type="common">Torula yeast</name>
    <name type="synonym">Candida utilis</name>
    <dbReference type="NCBI Taxonomy" id="983966"/>
    <lineage>
        <taxon>Eukaryota</taxon>
        <taxon>Fungi</taxon>
        <taxon>Dikarya</taxon>
        <taxon>Ascomycota</taxon>
        <taxon>Saccharomycotina</taxon>
        <taxon>Saccharomycetes</taxon>
        <taxon>Phaffomycetales</taxon>
        <taxon>Phaffomycetaceae</taxon>
        <taxon>Cyberlindnera</taxon>
    </lineage>
</organism>
<accession>A0A1E4RU10</accession>
<evidence type="ECO:0000313" key="3">
    <source>
        <dbReference type="Proteomes" id="UP000094389"/>
    </source>
</evidence>
<dbReference type="RefSeq" id="XP_020067730.1">
    <property type="nucleotide sequence ID" value="XM_020216024.1"/>
</dbReference>
<dbReference type="EMBL" id="KV453952">
    <property type="protein sequence ID" value="ODV70691.1"/>
    <property type="molecule type" value="Genomic_DNA"/>
</dbReference>
<evidence type="ECO:0000313" key="2">
    <source>
        <dbReference type="EMBL" id="ODV70691.1"/>
    </source>
</evidence>
<dbReference type="AlphaFoldDB" id="A0A1E4RU10"/>
<dbReference type="Proteomes" id="UP000094389">
    <property type="component" value="Unassembled WGS sequence"/>
</dbReference>
<evidence type="ECO:0000256" key="1">
    <source>
        <dbReference type="SAM" id="Phobius"/>
    </source>
</evidence>
<sequence>MKAKYTSCDATIDVESMSLISESDDEILVSGKTDDSGVEMVVYWTNRHTHLIDKVINITSVFAFILLFAFMDSSLFFHQTMLCASCSQLVLIILKINSDWCPILAVYSIVASLNSTISCIYGIFKCSKLLFSLSTALSANVSQSLHSYDKQLTSLVSLQAYNVKWDITTFVLYIVLGLIVFEVEMAVRFVVAIRARHRGYENPRKMLEFDNEKLLRQDALDERTPLDESIEHIVSILFGMFGSTRDTVKLGDVESRSGDIC</sequence>
<name>A0A1E4RU10_CYBJN</name>
<keyword evidence="1" id="KW-0472">Membrane</keyword>
<reference evidence="2 3" key="1">
    <citation type="journal article" date="2016" name="Proc. Natl. Acad. Sci. U.S.A.">
        <title>Comparative genomics of biotechnologically important yeasts.</title>
        <authorList>
            <person name="Riley R."/>
            <person name="Haridas S."/>
            <person name="Wolfe K.H."/>
            <person name="Lopes M.R."/>
            <person name="Hittinger C.T."/>
            <person name="Goeker M."/>
            <person name="Salamov A.A."/>
            <person name="Wisecaver J.H."/>
            <person name="Long T.M."/>
            <person name="Calvey C.H."/>
            <person name="Aerts A.L."/>
            <person name="Barry K.W."/>
            <person name="Choi C."/>
            <person name="Clum A."/>
            <person name="Coughlan A.Y."/>
            <person name="Deshpande S."/>
            <person name="Douglass A.P."/>
            <person name="Hanson S.J."/>
            <person name="Klenk H.-P."/>
            <person name="LaButti K.M."/>
            <person name="Lapidus A."/>
            <person name="Lindquist E.A."/>
            <person name="Lipzen A.M."/>
            <person name="Meier-Kolthoff J.P."/>
            <person name="Ohm R.A."/>
            <person name="Otillar R.P."/>
            <person name="Pangilinan J.L."/>
            <person name="Peng Y."/>
            <person name="Rokas A."/>
            <person name="Rosa C.A."/>
            <person name="Scheuner C."/>
            <person name="Sibirny A.A."/>
            <person name="Slot J.C."/>
            <person name="Stielow J.B."/>
            <person name="Sun H."/>
            <person name="Kurtzman C.P."/>
            <person name="Blackwell M."/>
            <person name="Grigoriev I.V."/>
            <person name="Jeffries T.W."/>
        </authorList>
    </citation>
    <scope>NUCLEOTIDE SEQUENCE [LARGE SCALE GENOMIC DNA]</scope>
    <source>
        <strain evidence="3">ATCC 18201 / CBS 1600 / BCRC 20928 / JCM 3617 / NBRC 0987 / NRRL Y-1542</strain>
    </source>
</reference>
<feature type="transmembrane region" description="Helical" evidence="1">
    <location>
        <begin position="170"/>
        <end position="191"/>
    </location>
</feature>
<keyword evidence="1" id="KW-1133">Transmembrane helix</keyword>
<feature type="transmembrane region" description="Helical" evidence="1">
    <location>
        <begin position="51"/>
        <end position="70"/>
    </location>
</feature>